<evidence type="ECO:0000313" key="2">
    <source>
        <dbReference type="EMBL" id="EMP39380.1"/>
    </source>
</evidence>
<keyword evidence="3" id="KW-1185">Reference proteome</keyword>
<dbReference type="InterPro" id="IPR040958">
    <property type="entry name" value="SNAD1"/>
</dbReference>
<sequence length="301" mass="33047">MCSAVHSQACTSHEGPSPGPPGQWSAALHAIVPWEDLPSSHHTLLRCGTLTLKDPDISSAVPVLGAFHPEKDGQYAAVVSLPQAACNLLEEQQLRAFLSETELNEMKAKLNSKELFEGQNVAAARPKFQKKNPTLHSEFLLLSPDQNGVSPVSRLLDKTRGQETCPETHVPGKECGNNCYKKWSPGKPCSWNSCLIFFTKNSPCLGTCLNASSCFYIRDLMDGVFGAINNNFRALAFRQVYPPDKAQKRKALWEAWQTVPKAPMYKCDNNGCSSCEEKSLSRNPCLEGVPEMGAMLQRAHG</sequence>
<evidence type="ECO:0000256" key="1">
    <source>
        <dbReference type="SAM" id="MobiDB-lite"/>
    </source>
</evidence>
<dbReference type="AlphaFoldDB" id="M7BUA9"/>
<name>M7BUA9_CHEMY</name>
<accession>M7BUA9</accession>
<proteinExistence type="predicted"/>
<dbReference type="EMBL" id="KB516807">
    <property type="protein sequence ID" value="EMP39380.1"/>
    <property type="molecule type" value="Genomic_DNA"/>
</dbReference>
<gene>
    <name evidence="2" type="ORF">UY3_03401</name>
</gene>
<feature type="region of interest" description="Disordered" evidence="1">
    <location>
        <begin position="1"/>
        <end position="23"/>
    </location>
</feature>
<dbReference type="Proteomes" id="UP000031443">
    <property type="component" value="Unassembled WGS sequence"/>
</dbReference>
<reference evidence="3" key="1">
    <citation type="journal article" date="2013" name="Nat. Genet.">
        <title>The draft genomes of soft-shell turtle and green sea turtle yield insights into the development and evolution of the turtle-specific body plan.</title>
        <authorList>
            <person name="Wang Z."/>
            <person name="Pascual-Anaya J."/>
            <person name="Zadissa A."/>
            <person name="Li W."/>
            <person name="Niimura Y."/>
            <person name="Huang Z."/>
            <person name="Li C."/>
            <person name="White S."/>
            <person name="Xiong Z."/>
            <person name="Fang D."/>
            <person name="Wang B."/>
            <person name="Ming Y."/>
            <person name="Chen Y."/>
            <person name="Zheng Y."/>
            <person name="Kuraku S."/>
            <person name="Pignatelli M."/>
            <person name="Herrero J."/>
            <person name="Beal K."/>
            <person name="Nozawa M."/>
            <person name="Li Q."/>
            <person name="Wang J."/>
            <person name="Zhang H."/>
            <person name="Yu L."/>
            <person name="Shigenobu S."/>
            <person name="Wang J."/>
            <person name="Liu J."/>
            <person name="Flicek P."/>
            <person name="Searle S."/>
            <person name="Wang J."/>
            <person name="Kuratani S."/>
            <person name="Yin Y."/>
            <person name="Aken B."/>
            <person name="Zhang G."/>
            <person name="Irie N."/>
        </authorList>
    </citation>
    <scope>NUCLEOTIDE SEQUENCE [LARGE SCALE GENOMIC DNA]</scope>
</reference>
<dbReference type="Pfam" id="PF18744">
    <property type="entry name" value="SNAD1"/>
    <property type="match status" value="2"/>
</dbReference>
<evidence type="ECO:0000313" key="3">
    <source>
        <dbReference type="Proteomes" id="UP000031443"/>
    </source>
</evidence>
<feature type="compositionally biased region" description="Polar residues" evidence="1">
    <location>
        <begin position="1"/>
        <end position="11"/>
    </location>
</feature>
<protein>
    <submittedName>
        <fullName evidence="2">Uncharacterized protein</fullName>
    </submittedName>
</protein>
<organism evidence="2 3">
    <name type="scientific">Chelonia mydas</name>
    <name type="common">Green sea-turtle</name>
    <name type="synonym">Chelonia agassizi</name>
    <dbReference type="NCBI Taxonomy" id="8469"/>
    <lineage>
        <taxon>Eukaryota</taxon>
        <taxon>Metazoa</taxon>
        <taxon>Chordata</taxon>
        <taxon>Craniata</taxon>
        <taxon>Vertebrata</taxon>
        <taxon>Euteleostomi</taxon>
        <taxon>Archelosauria</taxon>
        <taxon>Testudinata</taxon>
        <taxon>Testudines</taxon>
        <taxon>Cryptodira</taxon>
        <taxon>Durocryptodira</taxon>
        <taxon>Americhelydia</taxon>
        <taxon>Chelonioidea</taxon>
        <taxon>Cheloniidae</taxon>
        <taxon>Chelonia</taxon>
    </lineage>
</organism>